<accession>A0ABS8L1L3</accession>
<organism evidence="1 2">
    <name type="scientific">Reyranella aquatilis</name>
    <dbReference type="NCBI Taxonomy" id="2035356"/>
    <lineage>
        <taxon>Bacteria</taxon>
        <taxon>Pseudomonadati</taxon>
        <taxon>Pseudomonadota</taxon>
        <taxon>Alphaproteobacteria</taxon>
        <taxon>Hyphomicrobiales</taxon>
        <taxon>Reyranellaceae</taxon>
        <taxon>Reyranella</taxon>
    </lineage>
</organism>
<keyword evidence="2" id="KW-1185">Reference proteome</keyword>
<evidence type="ECO:0000313" key="2">
    <source>
        <dbReference type="Proteomes" id="UP001198862"/>
    </source>
</evidence>
<name>A0ABS8L1L3_9HYPH</name>
<evidence type="ECO:0000313" key="1">
    <source>
        <dbReference type="EMBL" id="MCC8431686.1"/>
    </source>
</evidence>
<comment type="caution">
    <text evidence="1">The sequence shown here is derived from an EMBL/GenBank/DDBJ whole genome shotgun (WGS) entry which is preliminary data.</text>
</comment>
<gene>
    <name evidence="1" type="ORF">LJ725_22145</name>
</gene>
<dbReference type="Proteomes" id="UP001198862">
    <property type="component" value="Unassembled WGS sequence"/>
</dbReference>
<protein>
    <submittedName>
        <fullName evidence="1">Uncharacterized protein</fullName>
    </submittedName>
</protein>
<sequence length="78" mass="8057">MTEVNFPAGSKFALTADGSRGMSLQAAVAITTAIIAKSDSIKPSDYATIRALFKNIAADAMSTLVPKVAKEENSPPAS</sequence>
<dbReference type="RefSeq" id="WP_230553116.1">
    <property type="nucleotide sequence ID" value="NZ_JAJISD010000011.1"/>
</dbReference>
<proteinExistence type="predicted"/>
<dbReference type="EMBL" id="JAJISD010000011">
    <property type="protein sequence ID" value="MCC8431686.1"/>
    <property type="molecule type" value="Genomic_DNA"/>
</dbReference>
<reference evidence="1 2" key="1">
    <citation type="submission" date="2021-11" db="EMBL/GenBank/DDBJ databases">
        <authorList>
            <person name="Lee D.-H."/>
            <person name="Kim S.-B."/>
        </authorList>
    </citation>
    <scope>NUCLEOTIDE SEQUENCE [LARGE SCALE GENOMIC DNA]</scope>
    <source>
        <strain evidence="1 2">KCTC 52223</strain>
    </source>
</reference>